<dbReference type="AlphaFoldDB" id="A0A9W4I9R9"/>
<name>A0A9W4I9R9_9EURO</name>
<dbReference type="EMBL" id="CAJVPA010000022">
    <property type="protein sequence ID" value="CAG8242767.1"/>
    <property type="molecule type" value="Genomic_DNA"/>
</dbReference>
<evidence type="ECO:0000313" key="3">
    <source>
        <dbReference type="Proteomes" id="UP001152646"/>
    </source>
</evidence>
<dbReference type="Proteomes" id="UP001152646">
    <property type="component" value="Unassembled WGS sequence"/>
</dbReference>
<proteinExistence type="predicted"/>
<evidence type="ECO:0000313" key="2">
    <source>
        <dbReference type="EMBL" id="CAG8242767.1"/>
    </source>
</evidence>
<comment type="caution">
    <text evidence="2">The sequence shown here is derived from an EMBL/GenBank/DDBJ whole genome shotgun (WGS) entry which is preliminary data.</text>
</comment>
<reference evidence="2" key="1">
    <citation type="submission" date="2021-07" db="EMBL/GenBank/DDBJ databases">
        <authorList>
            <person name="Branca A.L. A."/>
        </authorList>
    </citation>
    <scope>NUCLEOTIDE SEQUENCE</scope>
</reference>
<feature type="region of interest" description="Disordered" evidence="1">
    <location>
        <begin position="350"/>
        <end position="374"/>
    </location>
</feature>
<dbReference type="OrthoDB" id="4340895at2759"/>
<sequence length="654" mass="72376">MCHHTYHHYPSCGHISNWNITSCQEYTNKLRLAGPDRSALCEAISTSHDLLQSTQLSMCIRCESEWASSITEGRTQKVYQAIEGMDHPGCIFEIEARMVSTLDCNSEIDTDDKDGEISLYAISGSDKDSGFSSAGDGSTSAPGSKAHTARILDMLDCTSDSDESDDGASVCSDNNSEQYYSFYDDSSSVDDEDSCRSPCDRAGCCADACATIPSLPPLDWDSLNLETFGLHDSNILAEITVPVTNSQYPQAELPAKISNREEDLPEIDLSSIQERIEASVRRRLDEQNEKKTQEKNLSQLLDVALLEKDKNDRREREAAQGIEEDPHLWDTESINDLFTRTAGPLEIYEDASDVSPRTQVKARGDSPRSGPQPRMHIYRGTMFAATEEQAYQNGLRDIRPYLNHSGQWEGQMRAFSADDATDMGLFDAVHLRRCCDVRPLEWHAYYGMMQADSEFEAEQRHLENIQIVPGSNNQFYGSILAEGLAHARAMGVSNPQHLWGCCVDGQFDMPLAVKHQYNGTMSAISLDDGADKGLLDVRENNGLYYGHVVVECELEAWNMGLREIKHADGCDGCAAAEPVDLEMDALLPNPTNTFFGYMFGHTEQDVIDRGLQHALLVPGYTKKYSGNLQAGSAEEANAMGLIGASRIEWGLLQG</sequence>
<gene>
    <name evidence="2" type="ORF">PSALAMII_LOCUS587</name>
</gene>
<protein>
    <submittedName>
        <fullName evidence="2">Uncharacterized protein</fullName>
    </submittedName>
</protein>
<accession>A0A9W4I9R9</accession>
<evidence type="ECO:0000256" key="1">
    <source>
        <dbReference type="SAM" id="MobiDB-lite"/>
    </source>
</evidence>
<organism evidence="2 3">
    <name type="scientific">Penicillium salamii</name>
    <dbReference type="NCBI Taxonomy" id="1612424"/>
    <lineage>
        <taxon>Eukaryota</taxon>
        <taxon>Fungi</taxon>
        <taxon>Dikarya</taxon>
        <taxon>Ascomycota</taxon>
        <taxon>Pezizomycotina</taxon>
        <taxon>Eurotiomycetes</taxon>
        <taxon>Eurotiomycetidae</taxon>
        <taxon>Eurotiales</taxon>
        <taxon>Aspergillaceae</taxon>
        <taxon>Penicillium</taxon>
    </lineage>
</organism>